<feature type="compositionally biased region" description="Polar residues" evidence="1">
    <location>
        <begin position="1122"/>
        <end position="1150"/>
    </location>
</feature>
<dbReference type="GO" id="GO:0035556">
    <property type="term" value="P:intracellular signal transduction"/>
    <property type="evidence" value="ECO:0007669"/>
    <property type="project" value="InterPro"/>
</dbReference>
<protein>
    <recommendedName>
        <fullName evidence="2">Guanylate cyclase domain-containing protein</fullName>
    </recommendedName>
</protein>
<accession>A0A250XEM2</accession>
<sequence length="2367" mass="247331">MDDRAVLSQHGLEQHGGNAPMSMMSGGSMLHRPSLPLAYNAEGMECISETEDAMEQWCGLGGKVTKWWDTISYGCVKCVWAATSTKDIVLKESQHSLMEEPSKQGPVVKCIVIDMGYYEWHPYANPSGAAAHRTGPHGGDEDDAELAAAEGHHQVIHLLQVAPAAIASRILLFPWPLHLSDSWIKFSPGFFDAPGSGALMLPGMRELLETGSMSRNMSSAYRPNISLAFSAIEGFRQISSYNVQLSRKALSIQNACVRETLSVCGGYECKETDGGFMVAFNDSCQAVEWAVTLQMALMETAWPSELLYMDAASEVLDQDLQKVLLRGLRCRVGVFRGTVDRVTPHVKSGRADYFGQPVNRAARLMSAAHGGQVLCERGVMEEVAREWRKRLQPNSFMNGSEFPPEEAVRNSETAAVPIQLLASSSISPLTSPSTQPPLSFLQEEVSPPSPHPSPYSATPSSYSATPSPAASSLTAFNLLAANDSGGGFRKVSRPPGLYDLPEATTTSSNAEISSDKDNTRADSARYGNRSSSGRSQQRVSTFQKTSGSSPHTVGQSSSPLSIIVPEDLSMNIMEEPELPSDHQGLRVQVVAADHQGLRVQAVAAEQSANETHDRLSHPSQIGGGGSNGGMPSTQNWSSTPRSASQQSWLSLGSIGRSSRPSRPELSTGGTGASSHLPPSNQSSLQMRGEGEWQQHLPPGFSETPSSRPRRPSKPSASSLAVDLMLVQGLAATTASLSPRQPYTHNFPVQAGTYSSFSSPRTAHSRLLMGGLPAGSDSSFSSPRIAPGGMPQVQLQLQPVAWDPSRGQRRPRPSQDSGSTAPTPHGGTGSVAESPSSRTASLSVMMSPLVRRLMPRSHFSHEHPSVSSPPPMEVERALAGVDQGPPKPSRDMSQQQADHSAHRHRSSPGWPRPASSGQGTEPVLGEGSTSLTIGSGRDTPEISPRTSMLDPTLAKSRMQQQQQQLQNLQTASGNNSPNHSGQNVWTSKQQQQVAPASSSFSSPDTSASIKKDSVLSFGAQPDFVSSALGDEVHQQALSRPPSGMRSASGYNAWTSVPLMASTLRPSHARRAFEVSPSPSPSSIGSPALSGNQSTAQSALQLGTAASASAAYKRRLSAGVDGTSGISNSNSPLEPTYQVPNSPSMVSGSSVPQRPFGRLSATTLQRMLHLPSHNSPGSPADLRLNEGSEGRQGAGSASDGLSGGRNVSSPAITGSDSNGNERRSAVSLSGTPSHRHRGGSANHGLTTEVVSRGSQVAVIRQDLAQPVSPDRVTDRVTVRVTGSDSRGHSSGLIPTLSSGQIAGEDVCSAQNVERGLSGAMSVGIPPPTDVGTASSHEGQGVGSQSHNSQDDYIERYSSRPSSSSHHPLMAAVASSPTSVTTTLTTSVPLGSSWQMSPMQSTFSTGTVRRPPQVPQLIIPHSPKSSPAVRSPIEMERPNTAKSPSSSALSPSHAAAARLAVEALSPTGRKEVPRKKLGGRSKGGTEITSSSKEEGTAEDGGQVTAQCFKITPMDGEESGGPSITMIKYRNNLEKHSEIPEDEPTVVPFSNASTPSLSIEVAIWSLGSYRLKGVSELVKVVQIVPAFLEGRIKLHQKVPLNKGKARCIQSQVQCVDRLTITLPDVQHFSCCIKPPALPEGSWSANAAQTSVYVNGSDPSLAASFMPSRSFQAGTMAPAPGPSGLGLAPAYGGLVSAPQLHQGGGTTGGTTPAGATIILGGAGSGTGSSGSFLAASRISPFASMSTPASVTATVGTRHIMGFSLPSVTEYVGEGLFGSDGGLTPISEVHTDSSHTPSRDYRHSSLGALAEGGTSSNTGSFRRQSAQDHGTLGVSVGSSNSSWAADRIGSGSLDRQGYLAGNVGVGGPGGLYGSFGRGSGGRRGRPLPQSPFYAAVSESSPGHAAATRQEGGHPSSPGHAAATRQEGGHPSSGSGSTDAATSAYAITVPKFESSAMGLSMSLGGRNTQGSISTDPDTSSMSLLTPSSNIVDKLSMSTNSRLPVISNESSPGAERKSPPTPTAMKLGSPAAASPAISNRRQQSEDQQSLSLNLYMQARATSSRFSSQHEVDLMYMTPVEERASNGVVVGSRVYSSRVYSSEQSVMMSSSGRGVASRGKDLSSHSGSGLESLDENVMFGRPSSRGAGGVEKRTPTGSEGVGGGSSDSRSRSGAGTAMSSMPDNVLGEVIGDAADYVTPPYMDMSRTPPSAMMGSRLIRSTERKHSGDSGTLGGALLTPKAVVPAGVLLRSVGSGGIGPDSRLVTDMRGRRSAESVNVPGGLLPMQSSLSSLRREVTGGSASVSIDVQGMAMQESEEGSLSSFNFRASPSGSGRNDSDLLLSFKGVRTRQMRADQQAGGECDEIQPIVVREDHLGK</sequence>
<name>A0A250XEM2_9CHLO</name>
<dbReference type="InterPro" id="IPR001054">
    <property type="entry name" value="A/G_cyclase"/>
</dbReference>
<evidence type="ECO:0000313" key="4">
    <source>
        <dbReference type="Proteomes" id="UP000232323"/>
    </source>
</evidence>
<feature type="compositionally biased region" description="Low complexity" evidence="1">
    <location>
        <begin position="524"/>
        <end position="540"/>
    </location>
</feature>
<feature type="compositionally biased region" description="Basic and acidic residues" evidence="1">
    <location>
        <begin position="1783"/>
        <end position="1797"/>
    </location>
</feature>
<feature type="compositionally biased region" description="Polar residues" evidence="1">
    <location>
        <begin position="541"/>
        <end position="560"/>
    </location>
</feature>
<feature type="compositionally biased region" description="Low complexity" evidence="1">
    <location>
        <begin position="426"/>
        <end position="439"/>
    </location>
</feature>
<feature type="region of interest" description="Disordered" evidence="1">
    <location>
        <begin position="2094"/>
        <end position="2174"/>
    </location>
</feature>
<feature type="compositionally biased region" description="Polar residues" evidence="1">
    <location>
        <begin position="830"/>
        <end position="839"/>
    </location>
</feature>
<dbReference type="SUPFAM" id="SSF55073">
    <property type="entry name" value="Nucleotide cyclase"/>
    <property type="match status" value="1"/>
</dbReference>
<feature type="region of interest" description="Disordered" evidence="1">
    <location>
        <begin position="492"/>
        <end position="561"/>
    </location>
</feature>
<feature type="compositionally biased region" description="Polar residues" evidence="1">
    <location>
        <begin position="1994"/>
        <end position="2003"/>
    </location>
</feature>
<feature type="compositionally biased region" description="Polar residues" evidence="1">
    <location>
        <begin position="672"/>
        <end position="685"/>
    </location>
</feature>
<evidence type="ECO:0000256" key="1">
    <source>
        <dbReference type="SAM" id="MobiDB-lite"/>
    </source>
</evidence>
<feature type="region of interest" description="Disordered" evidence="1">
    <location>
        <begin position="1953"/>
        <end position="1978"/>
    </location>
</feature>
<dbReference type="Proteomes" id="UP000232323">
    <property type="component" value="Unassembled WGS sequence"/>
</dbReference>
<feature type="compositionally biased region" description="Polar residues" evidence="1">
    <location>
        <begin position="1807"/>
        <end position="1822"/>
    </location>
</feature>
<feature type="region of interest" description="Disordered" evidence="1">
    <location>
        <begin position="802"/>
        <end position="839"/>
    </location>
</feature>
<proteinExistence type="predicted"/>
<dbReference type="GO" id="GO:0009190">
    <property type="term" value="P:cyclic nucleotide biosynthetic process"/>
    <property type="evidence" value="ECO:0007669"/>
    <property type="project" value="InterPro"/>
</dbReference>
<feature type="region of interest" description="Disordered" evidence="1">
    <location>
        <begin position="1994"/>
        <end position="2039"/>
    </location>
</feature>
<feature type="region of interest" description="Disordered" evidence="1">
    <location>
        <begin position="1320"/>
        <end position="1367"/>
    </location>
</feature>
<feature type="compositionally biased region" description="Low complexity" evidence="1">
    <location>
        <begin position="647"/>
        <end position="660"/>
    </location>
</feature>
<dbReference type="SMART" id="SM00044">
    <property type="entry name" value="CYCc"/>
    <property type="match status" value="1"/>
</dbReference>
<evidence type="ECO:0000259" key="2">
    <source>
        <dbReference type="PROSITE" id="PS50125"/>
    </source>
</evidence>
<feature type="compositionally biased region" description="Polar residues" evidence="1">
    <location>
        <begin position="630"/>
        <end position="646"/>
    </location>
</feature>
<feature type="compositionally biased region" description="Basic and acidic residues" evidence="1">
    <location>
        <begin position="513"/>
        <end position="523"/>
    </location>
</feature>
<dbReference type="OrthoDB" id="552043at2759"/>
<dbReference type="Gene3D" id="3.30.70.1230">
    <property type="entry name" value="Nucleotide cyclase"/>
    <property type="match status" value="1"/>
</dbReference>
<feature type="compositionally biased region" description="Low complexity" evidence="1">
    <location>
        <begin position="986"/>
        <end position="1007"/>
    </location>
</feature>
<dbReference type="STRING" id="1157962.A0A250XEM2"/>
<feature type="region of interest" description="Disordered" evidence="1">
    <location>
        <begin position="879"/>
        <end position="1007"/>
    </location>
</feature>
<dbReference type="EMBL" id="BEGY01000066">
    <property type="protein sequence ID" value="GAX81538.1"/>
    <property type="molecule type" value="Genomic_DNA"/>
</dbReference>
<feature type="region of interest" description="Disordered" evidence="1">
    <location>
        <begin position="1397"/>
        <end position="1499"/>
    </location>
</feature>
<feature type="compositionally biased region" description="Low complexity" evidence="1">
    <location>
        <begin position="1079"/>
        <end position="1088"/>
    </location>
</feature>
<feature type="region of interest" description="Disordered" evidence="1">
    <location>
        <begin position="1777"/>
        <end position="1835"/>
    </location>
</feature>
<feature type="compositionally biased region" description="Polar residues" evidence="1">
    <location>
        <begin position="1329"/>
        <end position="1345"/>
    </location>
</feature>
<feature type="compositionally biased region" description="Low complexity" evidence="1">
    <location>
        <begin position="1356"/>
        <end position="1365"/>
    </location>
</feature>
<feature type="compositionally biased region" description="Polar residues" evidence="1">
    <location>
        <begin position="2028"/>
        <end position="2039"/>
    </location>
</feature>
<feature type="compositionally biased region" description="Basic and acidic residues" evidence="1">
    <location>
        <begin position="1346"/>
        <end position="1355"/>
    </location>
</feature>
<feature type="region of interest" description="Disordered" evidence="1">
    <location>
        <begin position="603"/>
        <end position="717"/>
    </location>
</feature>
<feature type="compositionally biased region" description="Polar residues" evidence="1">
    <location>
        <begin position="969"/>
        <end position="985"/>
    </location>
</feature>
<feature type="compositionally biased region" description="Polar residues" evidence="1">
    <location>
        <begin position="1203"/>
        <end position="1216"/>
    </location>
</feature>
<feature type="compositionally biased region" description="Low complexity" evidence="1">
    <location>
        <begin position="958"/>
        <end position="968"/>
    </location>
</feature>
<dbReference type="InterPro" id="IPR029787">
    <property type="entry name" value="Nucleotide_cyclase"/>
</dbReference>
<feature type="compositionally biased region" description="Polar residues" evidence="1">
    <location>
        <begin position="503"/>
        <end position="512"/>
    </location>
</feature>
<feature type="domain" description="Guanylate cyclase" evidence="2">
    <location>
        <begin position="226"/>
        <end position="365"/>
    </location>
</feature>
<feature type="compositionally biased region" description="Polar residues" evidence="1">
    <location>
        <begin position="1959"/>
        <end position="1978"/>
    </location>
</feature>
<comment type="caution">
    <text evidence="3">The sequence shown here is derived from an EMBL/GenBank/DDBJ whole genome shotgun (WGS) entry which is preliminary data.</text>
</comment>
<feature type="region of interest" description="Disordered" evidence="1">
    <location>
        <begin position="1070"/>
        <end position="1094"/>
    </location>
</feature>
<feature type="region of interest" description="Disordered" evidence="1">
    <location>
        <begin position="767"/>
        <end position="789"/>
    </location>
</feature>
<feature type="compositionally biased region" description="Low complexity" evidence="1">
    <location>
        <begin position="454"/>
        <end position="469"/>
    </location>
</feature>
<evidence type="ECO:0000313" key="3">
    <source>
        <dbReference type="EMBL" id="GAX81538.1"/>
    </source>
</evidence>
<keyword evidence="4" id="KW-1185">Reference proteome</keyword>
<feature type="region of interest" description="Disordered" evidence="1">
    <location>
        <begin position="1167"/>
        <end position="1243"/>
    </location>
</feature>
<organism evidence="3 4">
    <name type="scientific">Chlamydomonas eustigma</name>
    <dbReference type="NCBI Taxonomy" id="1157962"/>
    <lineage>
        <taxon>Eukaryota</taxon>
        <taxon>Viridiplantae</taxon>
        <taxon>Chlorophyta</taxon>
        <taxon>core chlorophytes</taxon>
        <taxon>Chlorophyceae</taxon>
        <taxon>CS clade</taxon>
        <taxon>Chlamydomonadales</taxon>
        <taxon>Chlamydomonadaceae</taxon>
        <taxon>Chlamydomonas</taxon>
    </lineage>
</organism>
<gene>
    <name evidence="3" type="ORF">CEUSTIGMA_g8966.t1</name>
</gene>
<dbReference type="Pfam" id="PF00211">
    <property type="entry name" value="Guanylate_cyc"/>
    <property type="match status" value="1"/>
</dbReference>
<feature type="region of interest" description="Disordered" evidence="1">
    <location>
        <begin position="1870"/>
        <end position="1933"/>
    </location>
</feature>
<feature type="compositionally biased region" description="Low complexity" evidence="1">
    <location>
        <begin position="1440"/>
        <end position="1460"/>
    </location>
</feature>
<reference evidence="3 4" key="1">
    <citation type="submission" date="2017-08" db="EMBL/GenBank/DDBJ databases">
        <title>Acidophilic green algal genome provides insights into adaptation to an acidic environment.</title>
        <authorList>
            <person name="Hirooka S."/>
            <person name="Hirose Y."/>
            <person name="Kanesaki Y."/>
            <person name="Higuchi S."/>
            <person name="Fujiwara T."/>
            <person name="Onuma R."/>
            <person name="Era A."/>
            <person name="Ohbayashi R."/>
            <person name="Uzuka A."/>
            <person name="Nozaki H."/>
            <person name="Yoshikawa H."/>
            <person name="Miyagishima S.Y."/>
        </authorList>
    </citation>
    <scope>NUCLEOTIDE SEQUENCE [LARGE SCALE GENOMIC DNA]</scope>
    <source>
        <strain evidence="3 4">NIES-2499</strain>
    </source>
</reference>
<feature type="region of interest" description="Disordered" evidence="1">
    <location>
        <begin position="426"/>
        <end position="469"/>
    </location>
</feature>
<dbReference type="PROSITE" id="PS50125">
    <property type="entry name" value="GUANYLATE_CYCLASE_2"/>
    <property type="match status" value="1"/>
</dbReference>
<feature type="region of interest" description="Disordered" evidence="1">
    <location>
        <begin position="1118"/>
        <end position="1154"/>
    </location>
</feature>